<keyword evidence="1" id="KW-0812">Transmembrane</keyword>
<reference evidence="2" key="1">
    <citation type="journal article" date="2023" name="Mol. Ecol. Resour.">
        <title>Chromosome-level genome assembly of a triploid poplar Populus alba 'Berolinensis'.</title>
        <authorList>
            <person name="Chen S."/>
            <person name="Yu Y."/>
            <person name="Wang X."/>
            <person name="Wang S."/>
            <person name="Zhang T."/>
            <person name="Zhou Y."/>
            <person name="He R."/>
            <person name="Meng N."/>
            <person name="Wang Y."/>
            <person name="Liu W."/>
            <person name="Liu Z."/>
            <person name="Liu J."/>
            <person name="Guo Q."/>
            <person name="Huang H."/>
            <person name="Sederoff R.R."/>
            <person name="Wang G."/>
            <person name="Qu G."/>
            <person name="Chen S."/>
        </authorList>
    </citation>
    <scope>NUCLEOTIDE SEQUENCE</scope>
    <source>
        <tissue evidence="2">Leaves</tissue>
    </source>
</reference>
<evidence type="ECO:0000313" key="3">
    <source>
        <dbReference type="Proteomes" id="UP001164929"/>
    </source>
</evidence>
<dbReference type="EMBL" id="JAQIZT010000017">
    <property type="protein sequence ID" value="KAJ6960552.1"/>
    <property type="molecule type" value="Genomic_DNA"/>
</dbReference>
<accession>A0AAD6PUZ6</accession>
<organism evidence="2 3">
    <name type="scientific">Populus alba x Populus x berolinensis</name>
    <dbReference type="NCBI Taxonomy" id="444605"/>
    <lineage>
        <taxon>Eukaryota</taxon>
        <taxon>Viridiplantae</taxon>
        <taxon>Streptophyta</taxon>
        <taxon>Embryophyta</taxon>
        <taxon>Tracheophyta</taxon>
        <taxon>Spermatophyta</taxon>
        <taxon>Magnoliopsida</taxon>
        <taxon>eudicotyledons</taxon>
        <taxon>Gunneridae</taxon>
        <taxon>Pentapetalae</taxon>
        <taxon>rosids</taxon>
        <taxon>fabids</taxon>
        <taxon>Malpighiales</taxon>
        <taxon>Salicaceae</taxon>
        <taxon>Saliceae</taxon>
        <taxon>Populus</taxon>
    </lineage>
</organism>
<dbReference type="Proteomes" id="UP001164929">
    <property type="component" value="Chromosome 17"/>
</dbReference>
<keyword evidence="3" id="KW-1185">Reference proteome</keyword>
<comment type="caution">
    <text evidence="2">The sequence shown here is derived from an EMBL/GenBank/DDBJ whole genome shotgun (WGS) entry which is preliminary data.</text>
</comment>
<dbReference type="PANTHER" id="PTHR38225:SF4">
    <property type="entry name" value="PROTEIN, PUTATIVE-RELATED"/>
    <property type="match status" value="1"/>
</dbReference>
<dbReference type="AlphaFoldDB" id="A0AAD6PUZ6"/>
<sequence>MASSLISKLPSHLSLNIRPSYKRITVAAMQVRAQRFRDEAGKSSNNDDANLSVLRERIEEVKIRERLERGCRCEYGWNHEPGYNYKLKKEVGLQDHHFVDLVGLVCGTIGFTFIAGALFLSLVSLFVHLSQ</sequence>
<keyword evidence="1" id="KW-0472">Membrane</keyword>
<feature type="transmembrane region" description="Helical" evidence="1">
    <location>
        <begin position="98"/>
        <end position="127"/>
    </location>
</feature>
<dbReference type="PANTHER" id="PTHR38225">
    <property type="entry name" value="PROTEIN, PUTATIVE-RELATED"/>
    <property type="match status" value="1"/>
</dbReference>
<proteinExistence type="predicted"/>
<evidence type="ECO:0000256" key="1">
    <source>
        <dbReference type="SAM" id="Phobius"/>
    </source>
</evidence>
<keyword evidence="1" id="KW-1133">Transmembrane helix</keyword>
<evidence type="ECO:0000313" key="2">
    <source>
        <dbReference type="EMBL" id="KAJ6960552.1"/>
    </source>
</evidence>
<name>A0AAD6PUZ6_9ROSI</name>
<gene>
    <name evidence="2" type="ORF">NC653_038550</name>
</gene>
<protein>
    <submittedName>
        <fullName evidence="2">Uncharacterized protein</fullName>
    </submittedName>
</protein>